<evidence type="ECO:0000256" key="1">
    <source>
        <dbReference type="SAM" id="MobiDB-lite"/>
    </source>
</evidence>
<feature type="region of interest" description="Disordered" evidence="1">
    <location>
        <begin position="76"/>
        <end position="97"/>
    </location>
</feature>
<dbReference type="EMBL" id="MU853402">
    <property type="protein sequence ID" value="KAK4137797.1"/>
    <property type="molecule type" value="Genomic_DNA"/>
</dbReference>
<evidence type="ECO:0000313" key="3">
    <source>
        <dbReference type="Proteomes" id="UP001304895"/>
    </source>
</evidence>
<dbReference type="AlphaFoldDB" id="A0AAN6ZGQ9"/>
<protein>
    <submittedName>
        <fullName evidence="2">Uncharacterized protein</fullName>
    </submittedName>
</protein>
<organism evidence="2 3">
    <name type="scientific">Trichocladium antarcticum</name>
    <dbReference type="NCBI Taxonomy" id="1450529"/>
    <lineage>
        <taxon>Eukaryota</taxon>
        <taxon>Fungi</taxon>
        <taxon>Dikarya</taxon>
        <taxon>Ascomycota</taxon>
        <taxon>Pezizomycotina</taxon>
        <taxon>Sordariomycetes</taxon>
        <taxon>Sordariomycetidae</taxon>
        <taxon>Sordariales</taxon>
        <taxon>Chaetomiaceae</taxon>
        <taxon>Trichocladium</taxon>
    </lineage>
</organism>
<accession>A0AAN6ZGQ9</accession>
<dbReference type="Proteomes" id="UP001304895">
    <property type="component" value="Unassembled WGS sequence"/>
</dbReference>
<name>A0AAN6ZGQ9_9PEZI</name>
<gene>
    <name evidence="2" type="ORF">BT67DRAFT_121826</name>
</gene>
<comment type="caution">
    <text evidence="2">The sequence shown here is derived from an EMBL/GenBank/DDBJ whole genome shotgun (WGS) entry which is preliminary data.</text>
</comment>
<evidence type="ECO:0000313" key="2">
    <source>
        <dbReference type="EMBL" id="KAK4137797.1"/>
    </source>
</evidence>
<sequence length="389" mass="42857">MWLHSLTGQLGAALSCIIVVSVRLNAWEERLSCHCIPRPGSWELELELELELESESESDLRVWALLSRRVRLEEATNAREAGGRPSMTPTKVLTRREPPRRDRLRLLELTDEAPNAGCKRKKPEHQMPSLAGRRLGPHDGLVSSWNFISGHGRCPSDGRLMDGTFVSKSSCNPSKIISHNTTSRWQRAGALAGRLPDACLGQPRSTHPRGDASAQSAHPFCRCESFVRICGYAWPGPSQAVRVIFPVHLEAPQQHHVPSYHHQHLTAHKTISISSMTKAVGHRVSVVCILFLRLGGSCRSWTGNHHQPAAGCQQFCSVPKVLAWPAPDHSRDSIPSPCLGPCPAREPRDPGLAGHDPHAMRALQHVGGCGYMRVTCSLEMQSLVDGARR</sequence>
<reference evidence="2" key="1">
    <citation type="journal article" date="2023" name="Mol. Phylogenet. Evol.">
        <title>Genome-scale phylogeny and comparative genomics of the fungal order Sordariales.</title>
        <authorList>
            <person name="Hensen N."/>
            <person name="Bonometti L."/>
            <person name="Westerberg I."/>
            <person name="Brannstrom I.O."/>
            <person name="Guillou S."/>
            <person name="Cros-Aarteil S."/>
            <person name="Calhoun S."/>
            <person name="Haridas S."/>
            <person name="Kuo A."/>
            <person name="Mondo S."/>
            <person name="Pangilinan J."/>
            <person name="Riley R."/>
            <person name="LaButti K."/>
            <person name="Andreopoulos B."/>
            <person name="Lipzen A."/>
            <person name="Chen C."/>
            <person name="Yan M."/>
            <person name="Daum C."/>
            <person name="Ng V."/>
            <person name="Clum A."/>
            <person name="Steindorff A."/>
            <person name="Ohm R.A."/>
            <person name="Martin F."/>
            <person name="Silar P."/>
            <person name="Natvig D.O."/>
            <person name="Lalanne C."/>
            <person name="Gautier V."/>
            <person name="Ament-Velasquez S.L."/>
            <person name="Kruys A."/>
            <person name="Hutchinson M.I."/>
            <person name="Powell A.J."/>
            <person name="Barry K."/>
            <person name="Miller A.N."/>
            <person name="Grigoriev I.V."/>
            <person name="Debuchy R."/>
            <person name="Gladieux P."/>
            <person name="Hiltunen Thoren M."/>
            <person name="Johannesson H."/>
        </authorList>
    </citation>
    <scope>NUCLEOTIDE SEQUENCE</scope>
    <source>
        <strain evidence="2">CBS 123565</strain>
    </source>
</reference>
<proteinExistence type="predicted"/>
<reference evidence="2" key="2">
    <citation type="submission" date="2023-05" db="EMBL/GenBank/DDBJ databases">
        <authorList>
            <consortium name="Lawrence Berkeley National Laboratory"/>
            <person name="Steindorff A."/>
            <person name="Hensen N."/>
            <person name="Bonometti L."/>
            <person name="Westerberg I."/>
            <person name="Brannstrom I.O."/>
            <person name="Guillou S."/>
            <person name="Cros-Aarteil S."/>
            <person name="Calhoun S."/>
            <person name="Haridas S."/>
            <person name="Kuo A."/>
            <person name="Mondo S."/>
            <person name="Pangilinan J."/>
            <person name="Riley R."/>
            <person name="Labutti K."/>
            <person name="Andreopoulos B."/>
            <person name="Lipzen A."/>
            <person name="Chen C."/>
            <person name="Yanf M."/>
            <person name="Daum C."/>
            <person name="Ng V."/>
            <person name="Clum A."/>
            <person name="Ohm R."/>
            <person name="Martin F."/>
            <person name="Silar P."/>
            <person name="Natvig D."/>
            <person name="Lalanne C."/>
            <person name="Gautier V."/>
            <person name="Ament-Velasquez S.L."/>
            <person name="Kruys A."/>
            <person name="Hutchinson M.I."/>
            <person name="Powell A.J."/>
            <person name="Barry K."/>
            <person name="Miller A.N."/>
            <person name="Grigoriev I.V."/>
            <person name="Debuchy R."/>
            <person name="Gladieux P."/>
            <person name="Thoren M.H."/>
            <person name="Johannesson H."/>
        </authorList>
    </citation>
    <scope>NUCLEOTIDE SEQUENCE</scope>
    <source>
        <strain evidence="2">CBS 123565</strain>
    </source>
</reference>
<keyword evidence="3" id="KW-1185">Reference proteome</keyword>